<dbReference type="GO" id="GO:0004672">
    <property type="term" value="F:protein kinase activity"/>
    <property type="evidence" value="ECO:0007669"/>
    <property type="project" value="UniProtKB-ARBA"/>
</dbReference>
<keyword evidence="4" id="KW-1185">Reference proteome</keyword>
<evidence type="ECO:0000259" key="2">
    <source>
        <dbReference type="PROSITE" id="PS50894"/>
    </source>
</evidence>
<dbReference type="STRING" id="915059.NH26_08220"/>
<dbReference type="SUPFAM" id="SSF47226">
    <property type="entry name" value="Histidine-containing phosphotransfer domain, HPT domain"/>
    <property type="match status" value="1"/>
</dbReference>
<dbReference type="Proteomes" id="UP000179797">
    <property type="component" value="Unassembled WGS sequence"/>
</dbReference>
<gene>
    <name evidence="3" type="ORF">NH26_08220</name>
</gene>
<organism evidence="3 4">
    <name type="scientific">Flammeovirga pacifica</name>
    <dbReference type="NCBI Taxonomy" id="915059"/>
    <lineage>
        <taxon>Bacteria</taxon>
        <taxon>Pseudomonadati</taxon>
        <taxon>Bacteroidota</taxon>
        <taxon>Cytophagia</taxon>
        <taxon>Cytophagales</taxon>
        <taxon>Flammeovirgaceae</taxon>
        <taxon>Flammeovirga</taxon>
    </lineage>
</organism>
<dbReference type="RefSeq" id="WP_044224893.1">
    <property type="nucleotide sequence ID" value="NZ_JRYR02000001.1"/>
</dbReference>
<reference evidence="3 4" key="1">
    <citation type="journal article" date="2012" name="Int. J. Syst. Evol. Microbiol.">
        <title>Flammeovirga pacifica sp. nov., isolated from deep-sea sediment.</title>
        <authorList>
            <person name="Xu H."/>
            <person name="Fu Y."/>
            <person name="Yang N."/>
            <person name="Ding Z."/>
            <person name="Lai Q."/>
            <person name="Zeng R."/>
        </authorList>
    </citation>
    <scope>NUCLEOTIDE SEQUENCE [LARGE SCALE GENOMIC DNA]</scope>
    <source>
        <strain evidence="4">DSM 24597 / LMG 26175 / WPAGA1</strain>
    </source>
</reference>
<feature type="modified residue" description="Phosphohistidine" evidence="1">
    <location>
        <position position="56"/>
    </location>
</feature>
<evidence type="ECO:0000313" key="3">
    <source>
        <dbReference type="EMBL" id="OHX66337.1"/>
    </source>
</evidence>
<dbReference type="AlphaFoldDB" id="A0A1S1YZA7"/>
<protein>
    <recommendedName>
        <fullName evidence="2">HPt domain-containing protein</fullName>
    </recommendedName>
</protein>
<accession>A0A1S1YZA7</accession>
<dbReference type="PROSITE" id="PS50894">
    <property type="entry name" value="HPT"/>
    <property type="match status" value="1"/>
</dbReference>
<keyword evidence="1" id="KW-0597">Phosphoprotein</keyword>
<dbReference type="EMBL" id="JRYR02000001">
    <property type="protein sequence ID" value="OHX66337.1"/>
    <property type="molecule type" value="Genomic_DNA"/>
</dbReference>
<dbReference type="OrthoDB" id="981850at2"/>
<sequence>MIYNVNFQGLYDVSDGDEDFLLSVLMVIERNLTEFPLQLQQHLDNKEIVSFTKKAHKLKSSTAYLGHNELEGLLLLMEDGQDLTLDQLQAHLNNFNEIVKIVLSDVKVKIEELG</sequence>
<name>A0A1S1YZA7_FLAPC</name>
<dbReference type="InterPro" id="IPR036641">
    <property type="entry name" value="HPT_dom_sf"/>
</dbReference>
<evidence type="ECO:0000313" key="4">
    <source>
        <dbReference type="Proteomes" id="UP000179797"/>
    </source>
</evidence>
<dbReference type="InterPro" id="IPR008207">
    <property type="entry name" value="Sig_transdc_His_kin_Hpt_dom"/>
</dbReference>
<proteinExistence type="predicted"/>
<dbReference type="GO" id="GO:0000160">
    <property type="term" value="P:phosphorelay signal transduction system"/>
    <property type="evidence" value="ECO:0007669"/>
    <property type="project" value="InterPro"/>
</dbReference>
<dbReference type="Gene3D" id="1.20.120.160">
    <property type="entry name" value="HPT domain"/>
    <property type="match status" value="1"/>
</dbReference>
<evidence type="ECO:0000256" key="1">
    <source>
        <dbReference type="PROSITE-ProRule" id="PRU00110"/>
    </source>
</evidence>
<comment type="caution">
    <text evidence="3">The sequence shown here is derived from an EMBL/GenBank/DDBJ whole genome shotgun (WGS) entry which is preliminary data.</text>
</comment>
<feature type="domain" description="HPt" evidence="2">
    <location>
        <begin position="17"/>
        <end position="114"/>
    </location>
</feature>